<name>A0A1W6Z2H1_9BORD</name>
<evidence type="ECO:0000256" key="1">
    <source>
        <dbReference type="SAM" id="MobiDB-lite"/>
    </source>
</evidence>
<proteinExistence type="predicted"/>
<gene>
    <name evidence="2" type="ORF">CAL13_16255</name>
</gene>
<dbReference type="InterPro" id="IPR025528">
    <property type="entry name" value="BrnA_antitoxin"/>
</dbReference>
<dbReference type="RefSeq" id="WP_086072957.1">
    <property type="nucleotide sequence ID" value="NZ_CP021109.1"/>
</dbReference>
<sequence length="99" mass="11108">MKMHNKTDWDRVKAEAAAEAPVAHDQETDLYDPNDGAAARAYWSAAKVTRPGRPRAAVKRPSLNMRIDADLMEHPRQCGKGWQTRVNNVLREAVEKGVL</sequence>
<evidence type="ECO:0008006" key="4">
    <source>
        <dbReference type="Google" id="ProtNLM"/>
    </source>
</evidence>
<organism evidence="2 3">
    <name type="scientific">Bordetella genomosp. 9</name>
    <dbReference type="NCBI Taxonomy" id="1416803"/>
    <lineage>
        <taxon>Bacteria</taxon>
        <taxon>Pseudomonadati</taxon>
        <taxon>Pseudomonadota</taxon>
        <taxon>Betaproteobacteria</taxon>
        <taxon>Burkholderiales</taxon>
        <taxon>Alcaligenaceae</taxon>
        <taxon>Bordetella</taxon>
    </lineage>
</organism>
<dbReference type="AlphaFoldDB" id="A0A1W6Z2H1"/>
<evidence type="ECO:0000313" key="3">
    <source>
        <dbReference type="Proteomes" id="UP000194139"/>
    </source>
</evidence>
<feature type="region of interest" description="Disordered" evidence="1">
    <location>
        <begin position="1"/>
        <end position="33"/>
    </location>
</feature>
<reference evidence="2 3" key="1">
    <citation type="submission" date="2017-05" db="EMBL/GenBank/DDBJ databases">
        <title>Complete and WGS of Bordetella genogroups.</title>
        <authorList>
            <person name="Spilker T."/>
            <person name="LiPuma J."/>
        </authorList>
    </citation>
    <scope>NUCLEOTIDE SEQUENCE [LARGE SCALE GENOMIC DNA]</scope>
    <source>
        <strain evidence="2 3">AU17164</strain>
    </source>
</reference>
<feature type="compositionally biased region" description="Basic and acidic residues" evidence="1">
    <location>
        <begin position="1"/>
        <end position="27"/>
    </location>
</feature>
<dbReference type="EMBL" id="CP021109">
    <property type="protein sequence ID" value="ARP87582.1"/>
    <property type="molecule type" value="Genomic_DNA"/>
</dbReference>
<dbReference type="Pfam" id="PF14384">
    <property type="entry name" value="BrnA_antitoxin"/>
    <property type="match status" value="1"/>
</dbReference>
<protein>
    <recommendedName>
        <fullName evidence="4">Toxin-antitoxin system, antitoxin component</fullName>
    </recommendedName>
</protein>
<keyword evidence="3" id="KW-1185">Reference proteome</keyword>
<evidence type="ECO:0000313" key="2">
    <source>
        <dbReference type="EMBL" id="ARP87582.1"/>
    </source>
</evidence>
<dbReference type="Proteomes" id="UP000194139">
    <property type="component" value="Chromosome"/>
</dbReference>
<accession>A0A1W6Z2H1</accession>